<evidence type="ECO:0000256" key="2">
    <source>
        <dbReference type="SAM" id="MobiDB-lite"/>
    </source>
</evidence>
<accession>A0A7J7IJM8</accession>
<dbReference type="Gene3D" id="2.60.120.470">
    <property type="entry name" value="PITH domain"/>
    <property type="match status" value="1"/>
</dbReference>
<comment type="caution">
    <text evidence="4">The sequence shown here is derived from an EMBL/GenBank/DDBJ whole genome shotgun (WGS) entry which is preliminary data.</text>
</comment>
<proteinExistence type="inferred from homology"/>
<evidence type="ECO:0000313" key="4">
    <source>
        <dbReference type="EMBL" id="KAF6003228.1"/>
    </source>
</evidence>
<dbReference type="PANTHER" id="PTHR12175:SF1">
    <property type="entry name" value="PITH DOMAIN-CONTAINING PROTEIN 1"/>
    <property type="match status" value="1"/>
</dbReference>
<dbReference type="InterPro" id="IPR045099">
    <property type="entry name" value="PITH1-like"/>
</dbReference>
<reference evidence="4 5" key="1">
    <citation type="journal article" date="2020" name="J. Phycol.">
        <title>Comparative genome analysis reveals Cyanidiococcus gen. nov., a new extremophilic red algal genus sister to Cyanidioschyzon (Cyanidioschyzonaceae, Rhodophyta).</title>
        <authorList>
            <person name="Liu S.-L."/>
            <person name="Chiang Y.-R."/>
            <person name="Yoon H.S."/>
            <person name="Fu H.-Y."/>
        </authorList>
    </citation>
    <scope>NUCLEOTIDE SEQUENCE [LARGE SCALE GENOMIC DNA]</scope>
    <source>
        <strain evidence="4 5">THAL066</strain>
    </source>
</reference>
<feature type="region of interest" description="Disordered" evidence="2">
    <location>
        <begin position="1"/>
        <end position="34"/>
    </location>
</feature>
<dbReference type="InterPro" id="IPR008979">
    <property type="entry name" value="Galactose-bd-like_sf"/>
</dbReference>
<dbReference type="AlphaFoldDB" id="A0A7J7IJM8"/>
<feature type="domain" description="PITH" evidence="3">
    <location>
        <begin position="37"/>
        <end position="215"/>
    </location>
</feature>
<dbReference type="Proteomes" id="UP000530660">
    <property type="component" value="Unassembled WGS sequence"/>
</dbReference>
<evidence type="ECO:0000256" key="1">
    <source>
        <dbReference type="ARBA" id="ARBA00025788"/>
    </source>
</evidence>
<comment type="similarity">
    <text evidence="1">Belongs to the PITHD1 family.</text>
</comment>
<dbReference type="InterPro" id="IPR010400">
    <property type="entry name" value="PITH_dom"/>
</dbReference>
<dbReference type="SUPFAM" id="SSF49785">
    <property type="entry name" value="Galactose-binding domain-like"/>
    <property type="match status" value="1"/>
</dbReference>
<dbReference type="PROSITE" id="PS51532">
    <property type="entry name" value="PITH"/>
    <property type="match status" value="1"/>
</dbReference>
<dbReference type="InterPro" id="IPR037047">
    <property type="entry name" value="PITH_dom_sf"/>
</dbReference>
<organism evidence="4 5">
    <name type="scientific">Cyanidiococcus yangmingshanensis</name>
    <dbReference type="NCBI Taxonomy" id="2690220"/>
    <lineage>
        <taxon>Eukaryota</taxon>
        <taxon>Rhodophyta</taxon>
        <taxon>Bangiophyceae</taxon>
        <taxon>Cyanidiales</taxon>
        <taxon>Cyanidiaceae</taxon>
        <taxon>Cyanidiococcus</taxon>
    </lineage>
</organism>
<dbReference type="Pfam" id="PF06201">
    <property type="entry name" value="PITH"/>
    <property type="match status" value="1"/>
</dbReference>
<evidence type="ECO:0000313" key="5">
    <source>
        <dbReference type="Proteomes" id="UP000530660"/>
    </source>
</evidence>
<sequence length="234" mass="25680">MTAGDLSRNEGSGHHHHDGCGCGSAGSGEHVPPADLDQARSLQQNTDLYAYIDIARVTALNDGGTASRALVPYRERNPTGDYVCQTVADPQLIMYVPFSVTVKVTHIAVAGPSNETAYWPATMRAYVNRENLDFTSIEQIQCSQSWSLANTRHQDVEALYATRPSKFQNVQSITLFFPENMSGDEACTRIEHVGFYGTATGYRRAPVVAVYEARPLATDSRSRVEVNQKPHVGM</sequence>
<dbReference type="PANTHER" id="PTHR12175">
    <property type="entry name" value="AD039 HT014 THIOREDOXIN FAMILY TRP26"/>
    <property type="match status" value="1"/>
</dbReference>
<dbReference type="GO" id="GO:0005737">
    <property type="term" value="C:cytoplasm"/>
    <property type="evidence" value="ECO:0007669"/>
    <property type="project" value="UniProtKB-ARBA"/>
</dbReference>
<dbReference type="EMBL" id="VWRR01000007">
    <property type="protein sequence ID" value="KAF6003228.1"/>
    <property type="molecule type" value="Genomic_DNA"/>
</dbReference>
<keyword evidence="5" id="KW-1185">Reference proteome</keyword>
<protein>
    <submittedName>
        <fullName evidence="4">PITH domain-containing protein 1</fullName>
    </submittedName>
</protein>
<gene>
    <name evidence="4" type="primary">PITHD1</name>
    <name evidence="4" type="ORF">F1559_001558</name>
</gene>
<dbReference type="OrthoDB" id="2635at2759"/>
<name>A0A7J7IJM8_9RHOD</name>
<evidence type="ECO:0000259" key="3">
    <source>
        <dbReference type="PROSITE" id="PS51532"/>
    </source>
</evidence>